<dbReference type="Proteomes" id="UP001519343">
    <property type="component" value="Unassembled WGS sequence"/>
</dbReference>
<gene>
    <name evidence="3" type="ORF">J2Z37_002110</name>
</gene>
<dbReference type="InterPro" id="IPR038157">
    <property type="entry name" value="FeoA_core_dom"/>
</dbReference>
<evidence type="ECO:0000256" key="1">
    <source>
        <dbReference type="ARBA" id="ARBA00023004"/>
    </source>
</evidence>
<comment type="caution">
    <text evidence="3">The sequence shown here is derived from an EMBL/GenBank/DDBJ whole genome shotgun (WGS) entry which is preliminary data.</text>
</comment>
<dbReference type="EMBL" id="JAGGKT010000005">
    <property type="protein sequence ID" value="MBP1932109.1"/>
    <property type="molecule type" value="Genomic_DNA"/>
</dbReference>
<dbReference type="Gene3D" id="2.30.30.90">
    <property type="match status" value="1"/>
</dbReference>
<dbReference type="InterPro" id="IPR052713">
    <property type="entry name" value="FeoA"/>
</dbReference>
<keyword evidence="4" id="KW-1185">Reference proteome</keyword>
<name>A0ABS4GPC2_9BACL</name>
<protein>
    <submittedName>
        <fullName evidence="3">Ferrous iron transport protein A</fullName>
    </submittedName>
</protein>
<dbReference type="SMART" id="SM00899">
    <property type="entry name" value="FeoA"/>
    <property type="match status" value="1"/>
</dbReference>
<dbReference type="PANTHER" id="PTHR42954">
    <property type="entry name" value="FE(2+) TRANSPORT PROTEIN A"/>
    <property type="match status" value="1"/>
</dbReference>
<evidence type="ECO:0000313" key="4">
    <source>
        <dbReference type="Proteomes" id="UP001519343"/>
    </source>
</evidence>
<evidence type="ECO:0000259" key="2">
    <source>
        <dbReference type="SMART" id="SM00899"/>
    </source>
</evidence>
<keyword evidence="1" id="KW-0408">Iron</keyword>
<accession>A0ABS4GPC2</accession>
<dbReference type="SUPFAM" id="SSF50037">
    <property type="entry name" value="C-terminal domain of transcriptional repressors"/>
    <property type="match status" value="1"/>
</dbReference>
<sequence>MVLSEMKQGSIVKILNTDRVSEIVRRRLIDLGMMEGATIRIKRILPFGGPFAVEICGQWIGIRRCEAKSIEVEWAS</sequence>
<feature type="domain" description="Ferrous iron transporter FeoA-like" evidence="2">
    <location>
        <begin position="1"/>
        <end position="74"/>
    </location>
</feature>
<dbReference type="InterPro" id="IPR008988">
    <property type="entry name" value="Transcriptional_repressor_C"/>
</dbReference>
<evidence type="ECO:0000313" key="3">
    <source>
        <dbReference type="EMBL" id="MBP1932109.1"/>
    </source>
</evidence>
<dbReference type="InterPro" id="IPR007167">
    <property type="entry name" value="Fe-transptr_FeoA-like"/>
</dbReference>
<organism evidence="3 4">
    <name type="scientific">Ammoniphilus resinae</name>
    <dbReference type="NCBI Taxonomy" id="861532"/>
    <lineage>
        <taxon>Bacteria</taxon>
        <taxon>Bacillati</taxon>
        <taxon>Bacillota</taxon>
        <taxon>Bacilli</taxon>
        <taxon>Bacillales</taxon>
        <taxon>Paenibacillaceae</taxon>
        <taxon>Aneurinibacillus group</taxon>
        <taxon>Ammoniphilus</taxon>
    </lineage>
</organism>
<dbReference type="RefSeq" id="WP_209810176.1">
    <property type="nucleotide sequence ID" value="NZ_JAGGKT010000005.1"/>
</dbReference>
<dbReference type="PANTHER" id="PTHR42954:SF1">
    <property type="entry name" value="FERROUS IRON TRANSPORTER FEOA DOMAIN-CONTAINING PROTEIN"/>
    <property type="match status" value="1"/>
</dbReference>
<dbReference type="Pfam" id="PF04023">
    <property type="entry name" value="FeoA"/>
    <property type="match status" value="1"/>
</dbReference>
<reference evidence="3 4" key="1">
    <citation type="submission" date="2021-03" db="EMBL/GenBank/DDBJ databases">
        <title>Genomic Encyclopedia of Type Strains, Phase IV (KMG-IV): sequencing the most valuable type-strain genomes for metagenomic binning, comparative biology and taxonomic classification.</title>
        <authorList>
            <person name="Goeker M."/>
        </authorList>
    </citation>
    <scope>NUCLEOTIDE SEQUENCE [LARGE SCALE GENOMIC DNA]</scope>
    <source>
        <strain evidence="3 4">DSM 24738</strain>
    </source>
</reference>
<proteinExistence type="predicted"/>